<gene>
    <name evidence="1" type="ORF">L2E82_07449</name>
</gene>
<accession>A0ACB9G663</accession>
<reference evidence="2" key="1">
    <citation type="journal article" date="2022" name="Mol. Ecol. Resour.">
        <title>The genomes of chicory, endive, great burdock and yacon provide insights into Asteraceae palaeo-polyploidization history and plant inulin production.</title>
        <authorList>
            <person name="Fan W."/>
            <person name="Wang S."/>
            <person name="Wang H."/>
            <person name="Wang A."/>
            <person name="Jiang F."/>
            <person name="Liu H."/>
            <person name="Zhao H."/>
            <person name="Xu D."/>
            <person name="Zhang Y."/>
        </authorList>
    </citation>
    <scope>NUCLEOTIDE SEQUENCE [LARGE SCALE GENOMIC DNA]</scope>
    <source>
        <strain evidence="2">cv. Punajuju</strain>
    </source>
</reference>
<protein>
    <submittedName>
        <fullName evidence="1">Uncharacterized protein</fullName>
    </submittedName>
</protein>
<sequence length="264" mass="29893">MNKLIVPISENLIFINGGFISSVRSLIQIPISLRFLATSTATQVASTSVLPSSSSQEEFDIASHIIQEKDLLRKSPNGGLRVLDLLDHGVLEPDAKLYSQLLNKCTQLGKIKEGKMVHNHFMNSKFKHYLVIQNTILNMYAKCDCLDDAREVFDKMPVKDMVTWTAIITGYSQNDKPEDAILLFPQMLRFNLKPNHFTFSSLLKAAGARTNEKEGEQIHAYSLKYGYDSNVYVGSALVDMYCRYERMSEAHFIFNQLVDKNENA</sequence>
<reference evidence="1 2" key="2">
    <citation type="journal article" date="2022" name="Mol. Ecol. Resour.">
        <title>The genomes of chicory, endive, great burdock and yacon provide insights into Asteraceae paleo-polyploidization history and plant inulin production.</title>
        <authorList>
            <person name="Fan W."/>
            <person name="Wang S."/>
            <person name="Wang H."/>
            <person name="Wang A."/>
            <person name="Jiang F."/>
            <person name="Liu H."/>
            <person name="Zhao H."/>
            <person name="Xu D."/>
            <person name="Zhang Y."/>
        </authorList>
    </citation>
    <scope>NUCLEOTIDE SEQUENCE [LARGE SCALE GENOMIC DNA]</scope>
    <source>
        <strain evidence="2">cv. Punajuju</strain>
        <tissue evidence="1">Leaves</tissue>
    </source>
</reference>
<dbReference type="Proteomes" id="UP001055811">
    <property type="component" value="Linkage Group LG02"/>
</dbReference>
<proteinExistence type="predicted"/>
<comment type="caution">
    <text evidence="1">The sequence shown here is derived from an EMBL/GenBank/DDBJ whole genome shotgun (WGS) entry which is preliminary data.</text>
</comment>
<evidence type="ECO:0000313" key="1">
    <source>
        <dbReference type="EMBL" id="KAI3778272.1"/>
    </source>
</evidence>
<organism evidence="1 2">
    <name type="scientific">Cichorium intybus</name>
    <name type="common">Chicory</name>
    <dbReference type="NCBI Taxonomy" id="13427"/>
    <lineage>
        <taxon>Eukaryota</taxon>
        <taxon>Viridiplantae</taxon>
        <taxon>Streptophyta</taxon>
        <taxon>Embryophyta</taxon>
        <taxon>Tracheophyta</taxon>
        <taxon>Spermatophyta</taxon>
        <taxon>Magnoliopsida</taxon>
        <taxon>eudicotyledons</taxon>
        <taxon>Gunneridae</taxon>
        <taxon>Pentapetalae</taxon>
        <taxon>asterids</taxon>
        <taxon>campanulids</taxon>
        <taxon>Asterales</taxon>
        <taxon>Asteraceae</taxon>
        <taxon>Cichorioideae</taxon>
        <taxon>Cichorieae</taxon>
        <taxon>Cichoriinae</taxon>
        <taxon>Cichorium</taxon>
    </lineage>
</organism>
<keyword evidence="2" id="KW-1185">Reference proteome</keyword>
<dbReference type="EMBL" id="CM042010">
    <property type="protein sequence ID" value="KAI3778272.1"/>
    <property type="molecule type" value="Genomic_DNA"/>
</dbReference>
<evidence type="ECO:0000313" key="2">
    <source>
        <dbReference type="Proteomes" id="UP001055811"/>
    </source>
</evidence>
<name>A0ACB9G663_CICIN</name>